<dbReference type="STRING" id="97972.A0A2V1D0I9"/>
<dbReference type="Pfam" id="PF00106">
    <property type="entry name" value="adh_short"/>
    <property type="match status" value="1"/>
</dbReference>
<keyword evidence="5" id="KW-1185">Reference proteome</keyword>
<dbReference type="OrthoDB" id="191139at2759"/>
<proteinExistence type="inferred from homology"/>
<sequence>MASHSEFGAKTTAEEVLAAFPDGFKGKVVIITGVGPNGLGEALAQSIAAYTPKLLILTGRSASKVETVAKSIITPGGEIRQVIFDFSSFASIAKGSEEINTLSGPTIDILINNAGVMNIPERRLSPDGFELHLAINYLGLALFTNNLLPKVKNSSAGRIVNVVSNAYAISPFRFSDYNFDGVENLPEDEYPSKEACEGFGIPYGFGYIPPIAYGQSKCAGVLYTRELAEKLKDSNATAFSLMPGAIETELWREMPEDVVKSILSTLPMKTMSQGISTILVAALDPKLKESGGAYLNDCQVEDVQPFAKDKAKAEKLWQLTEKLTGTTFTV</sequence>
<comment type="similarity">
    <text evidence="1 3">Belongs to the short-chain dehydrogenases/reductases (SDR) family.</text>
</comment>
<dbReference type="InterPro" id="IPR002347">
    <property type="entry name" value="SDR_fam"/>
</dbReference>
<dbReference type="PRINTS" id="PR00080">
    <property type="entry name" value="SDRFAMILY"/>
</dbReference>
<gene>
    <name evidence="4" type="ORF">DM02DRAFT_620492</name>
</gene>
<organism evidence="4 5">
    <name type="scientific">Periconia macrospinosa</name>
    <dbReference type="NCBI Taxonomy" id="97972"/>
    <lineage>
        <taxon>Eukaryota</taxon>
        <taxon>Fungi</taxon>
        <taxon>Dikarya</taxon>
        <taxon>Ascomycota</taxon>
        <taxon>Pezizomycotina</taxon>
        <taxon>Dothideomycetes</taxon>
        <taxon>Pleosporomycetidae</taxon>
        <taxon>Pleosporales</taxon>
        <taxon>Massarineae</taxon>
        <taxon>Periconiaceae</taxon>
        <taxon>Periconia</taxon>
    </lineage>
</organism>
<dbReference type="PRINTS" id="PR00081">
    <property type="entry name" value="GDHRDH"/>
</dbReference>
<dbReference type="InterPro" id="IPR036291">
    <property type="entry name" value="NAD(P)-bd_dom_sf"/>
</dbReference>
<protein>
    <submittedName>
        <fullName evidence="4">NAD(P)-binding protein</fullName>
    </submittedName>
</protein>
<dbReference type="SUPFAM" id="SSF51735">
    <property type="entry name" value="NAD(P)-binding Rossmann-fold domains"/>
    <property type="match status" value="1"/>
</dbReference>
<dbReference type="Gene3D" id="3.40.50.720">
    <property type="entry name" value="NAD(P)-binding Rossmann-like Domain"/>
    <property type="match status" value="1"/>
</dbReference>
<dbReference type="GO" id="GO:0016491">
    <property type="term" value="F:oxidoreductase activity"/>
    <property type="evidence" value="ECO:0007669"/>
    <property type="project" value="UniProtKB-KW"/>
</dbReference>
<dbReference type="EMBL" id="KZ805850">
    <property type="protein sequence ID" value="PVH91511.1"/>
    <property type="molecule type" value="Genomic_DNA"/>
</dbReference>
<reference evidence="4 5" key="1">
    <citation type="journal article" date="2018" name="Sci. Rep.">
        <title>Comparative genomics provides insights into the lifestyle and reveals functional heterogeneity of dark septate endophytic fungi.</title>
        <authorList>
            <person name="Knapp D.G."/>
            <person name="Nemeth J.B."/>
            <person name="Barry K."/>
            <person name="Hainaut M."/>
            <person name="Henrissat B."/>
            <person name="Johnson J."/>
            <person name="Kuo A."/>
            <person name="Lim J.H.P."/>
            <person name="Lipzen A."/>
            <person name="Nolan M."/>
            <person name="Ohm R.A."/>
            <person name="Tamas L."/>
            <person name="Grigoriev I.V."/>
            <person name="Spatafora J.W."/>
            <person name="Nagy L.G."/>
            <person name="Kovacs G.M."/>
        </authorList>
    </citation>
    <scope>NUCLEOTIDE SEQUENCE [LARGE SCALE GENOMIC DNA]</scope>
    <source>
        <strain evidence="4 5">DSE2036</strain>
    </source>
</reference>
<evidence type="ECO:0000256" key="1">
    <source>
        <dbReference type="ARBA" id="ARBA00006484"/>
    </source>
</evidence>
<dbReference type="PANTHER" id="PTHR24320">
    <property type="entry name" value="RETINOL DEHYDROGENASE"/>
    <property type="match status" value="1"/>
</dbReference>
<dbReference type="PANTHER" id="PTHR24320:SF283">
    <property type="entry name" value="RETINOL DEHYDROGENASE 11"/>
    <property type="match status" value="1"/>
</dbReference>
<evidence type="ECO:0000256" key="2">
    <source>
        <dbReference type="ARBA" id="ARBA00023002"/>
    </source>
</evidence>
<accession>A0A2V1D0I9</accession>
<evidence type="ECO:0000313" key="5">
    <source>
        <dbReference type="Proteomes" id="UP000244855"/>
    </source>
</evidence>
<dbReference type="Proteomes" id="UP000244855">
    <property type="component" value="Unassembled WGS sequence"/>
</dbReference>
<evidence type="ECO:0000256" key="3">
    <source>
        <dbReference type="RuleBase" id="RU000363"/>
    </source>
</evidence>
<dbReference type="AlphaFoldDB" id="A0A2V1D0I9"/>
<keyword evidence="2" id="KW-0560">Oxidoreductase</keyword>
<evidence type="ECO:0000313" key="4">
    <source>
        <dbReference type="EMBL" id="PVH91511.1"/>
    </source>
</evidence>
<name>A0A2V1D0I9_9PLEO</name>